<dbReference type="SUPFAM" id="SSF55729">
    <property type="entry name" value="Acyl-CoA N-acyltransferases (Nat)"/>
    <property type="match status" value="1"/>
</dbReference>
<dbReference type="GO" id="GO:0016746">
    <property type="term" value="F:acyltransferase activity"/>
    <property type="evidence" value="ECO:0007669"/>
    <property type="project" value="UniProtKB-KW"/>
</dbReference>
<keyword evidence="2" id="KW-0808">Transferase</keyword>
<evidence type="ECO:0000313" key="2">
    <source>
        <dbReference type="EMBL" id="MFB9730989.1"/>
    </source>
</evidence>
<dbReference type="InterPro" id="IPR016181">
    <property type="entry name" value="Acyl_CoA_acyltransferase"/>
</dbReference>
<keyword evidence="2" id="KW-0012">Acyltransferase</keyword>
<accession>A0ABV5UZK1</accession>
<dbReference type="Proteomes" id="UP001589613">
    <property type="component" value="Unassembled WGS sequence"/>
</dbReference>
<dbReference type="InterPro" id="IPR000182">
    <property type="entry name" value="GNAT_dom"/>
</dbReference>
<sequence length="222" mass="24114">MTWSWPVSLRTALPGGAALVLRPLARSDRGAWEEVRARNARWLAPWESTVPGRPGPPATFSRLRRSLDRSARDGLLLPFVVDVDGRLVGQVQLFDVLGGARSSGLAGYWLDERATGHGYATWAVALLLDHALGPVGLHRVEVAIRPENEASLAVAARLRLPEEGLRRGFMHVDGRWADHRCFAVVAEDLGPGGYADGGLVGMLRREHGPASTTRNLRDTPPA</sequence>
<dbReference type="PANTHER" id="PTHR43441:SF2">
    <property type="entry name" value="FAMILY ACETYLTRANSFERASE, PUTATIVE (AFU_ORTHOLOGUE AFUA_7G00850)-RELATED"/>
    <property type="match status" value="1"/>
</dbReference>
<evidence type="ECO:0000313" key="3">
    <source>
        <dbReference type="Proteomes" id="UP001589613"/>
    </source>
</evidence>
<comment type="caution">
    <text evidence="2">The sequence shown here is derived from an EMBL/GenBank/DDBJ whole genome shotgun (WGS) entry which is preliminary data.</text>
</comment>
<proteinExistence type="predicted"/>
<dbReference type="Pfam" id="PF13302">
    <property type="entry name" value="Acetyltransf_3"/>
    <property type="match status" value="1"/>
</dbReference>
<keyword evidence="3" id="KW-1185">Reference proteome</keyword>
<organism evidence="2 3">
    <name type="scientific">Ornithinimicrobium kibberense</name>
    <dbReference type="NCBI Taxonomy" id="282060"/>
    <lineage>
        <taxon>Bacteria</taxon>
        <taxon>Bacillati</taxon>
        <taxon>Actinomycetota</taxon>
        <taxon>Actinomycetes</taxon>
        <taxon>Micrococcales</taxon>
        <taxon>Ornithinimicrobiaceae</taxon>
        <taxon>Ornithinimicrobium</taxon>
    </lineage>
</organism>
<name>A0ABV5UZK1_9MICO</name>
<feature type="domain" description="N-acetyltransferase" evidence="1">
    <location>
        <begin position="19"/>
        <end position="191"/>
    </location>
</feature>
<protein>
    <submittedName>
        <fullName evidence="2">GNAT family N-acetyltransferase</fullName>
        <ecNumber evidence="2">2.3.-.-</ecNumber>
    </submittedName>
</protein>
<gene>
    <name evidence="2" type="ORF">ACFFN0_02900</name>
</gene>
<dbReference type="EMBL" id="JBHMAX010000006">
    <property type="protein sequence ID" value="MFB9730989.1"/>
    <property type="molecule type" value="Genomic_DNA"/>
</dbReference>
<dbReference type="PROSITE" id="PS51186">
    <property type="entry name" value="GNAT"/>
    <property type="match status" value="1"/>
</dbReference>
<dbReference type="InterPro" id="IPR051908">
    <property type="entry name" value="Ribosomal_N-acetyltransferase"/>
</dbReference>
<dbReference type="RefSeq" id="WP_141337304.1">
    <property type="nucleotide sequence ID" value="NZ_JBHMAX010000006.1"/>
</dbReference>
<evidence type="ECO:0000259" key="1">
    <source>
        <dbReference type="PROSITE" id="PS51186"/>
    </source>
</evidence>
<dbReference type="EC" id="2.3.-.-" evidence="2"/>
<dbReference type="Gene3D" id="3.40.630.30">
    <property type="match status" value="1"/>
</dbReference>
<reference evidence="2 3" key="1">
    <citation type="submission" date="2024-09" db="EMBL/GenBank/DDBJ databases">
        <authorList>
            <person name="Sun Q."/>
            <person name="Mori K."/>
        </authorList>
    </citation>
    <scope>NUCLEOTIDE SEQUENCE [LARGE SCALE GENOMIC DNA]</scope>
    <source>
        <strain evidence="2 3">JCM 12763</strain>
    </source>
</reference>
<dbReference type="PANTHER" id="PTHR43441">
    <property type="entry name" value="RIBOSOMAL-PROTEIN-SERINE ACETYLTRANSFERASE"/>
    <property type="match status" value="1"/>
</dbReference>